<accession>A0A5J5IP53</accession>
<keyword evidence="2" id="KW-0732">Signal</keyword>
<reference evidence="3 4" key="1">
    <citation type="submission" date="2019-09" db="EMBL/GenBank/DDBJ databases">
        <title>Draft genome sequence of Ginsengibacter sp. BR5-29.</title>
        <authorList>
            <person name="Im W.-T."/>
        </authorList>
    </citation>
    <scope>NUCLEOTIDE SEQUENCE [LARGE SCALE GENOMIC DNA]</scope>
    <source>
        <strain evidence="3 4">BR5-29</strain>
    </source>
</reference>
<dbReference type="AlphaFoldDB" id="A0A5J5IP53"/>
<dbReference type="PROSITE" id="PS51257">
    <property type="entry name" value="PROKAR_LIPOPROTEIN"/>
    <property type="match status" value="1"/>
</dbReference>
<feature type="chain" id="PRO_5023907176" evidence="2">
    <location>
        <begin position="24"/>
        <end position="244"/>
    </location>
</feature>
<gene>
    <name evidence="3" type="ORF">FW778_08820</name>
</gene>
<evidence type="ECO:0000256" key="1">
    <source>
        <dbReference type="SAM" id="MobiDB-lite"/>
    </source>
</evidence>
<dbReference type="EMBL" id="VYQF01000001">
    <property type="protein sequence ID" value="KAA9042103.1"/>
    <property type="molecule type" value="Genomic_DNA"/>
</dbReference>
<evidence type="ECO:0000313" key="4">
    <source>
        <dbReference type="Proteomes" id="UP000326903"/>
    </source>
</evidence>
<name>A0A5J5IP53_9BACT</name>
<proteinExistence type="predicted"/>
<feature type="signal peptide" evidence="2">
    <location>
        <begin position="1"/>
        <end position="23"/>
    </location>
</feature>
<comment type="caution">
    <text evidence="3">The sequence shown here is derived from an EMBL/GenBank/DDBJ whole genome shotgun (WGS) entry which is preliminary data.</text>
</comment>
<dbReference type="RefSeq" id="WP_150414232.1">
    <property type="nucleotide sequence ID" value="NZ_VYQF01000001.1"/>
</dbReference>
<evidence type="ECO:0000313" key="3">
    <source>
        <dbReference type="EMBL" id="KAA9042103.1"/>
    </source>
</evidence>
<protein>
    <submittedName>
        <fullName evidence="3">Uncharacterized protein</fullName>
    </submittedName>
</protein>
<organism evidence="3 4">
    <name type="scientific">Ginsengibacter hankyongi</name>
    <dbReference type="NCBI Taxonomy" id="2607284"/>
    <lineage>
        <taxon>Bacteria</taxon>
        <taxon>Pseudomonadati</taxon>
        <taxon>Bacteroidota</taxon>
        <taxon>Chitinophagia</taxon>
        <taxon>Chitinophagales</taxon>
        <taxon>Chitinophagaceae</taxon>
        <taxon>Ginsengibacter</taxon>
    </lineage>
</organism>
<dbReference type="Proteomes" id="UP000326903">
    <property type="component" value="Unassembled WGS sequence"/>
</dbReference>
<keyword evidence="4" id="KW-1185">Reference proteome</keyword>
<feature type="compositionally biased region" description="Low complexity" evidence="1">
    <location>
        <begin position="26"/>
        <end position="42"/>
    </location>
</feature>
<sequence>MKQFKFLSSAIVMLMLFSCNSGGNKSTTTSTDSTMKDSTTIVTPPPPSTPAPPAITMLIKHKVANFAKWFPGYEAHDSARAASGLHNFVVARGLKDSNMVMVALHVDDTAKAKQFAMSPGLMEAMKKAGVIGKPTVYYTINRFHDSTTDASTERAIVNFKVKDYDFFKGVFDGDKQDRMNAGITDRAIGQYIGDPHMVSLVFAIADMKKAEDFMHTKQLKHRMDSAGIVGPPDIFFYHVVKQYQ</sequence>
<feature type="region of interest" description="Disordered" evidence="1">
    <location>
        <begin position="26"/>
        <end position="49"/>
    </location>
</feature>
<evidence type="ECO:0000256" key="2">
    <source>
        <dbReference type="SAM" id="SignalP"/>
    </source>
</evidence>